<feature type="transmembrane region" description="Helical" evidence="11">
    <location>
        <begin position="267"/>
        <end position="288"/>
    </location>
</feature>
<dbReference type="AlphaFoldDB" id="A0A917XU36"/>
<sequence length="297" mass="33092">MKFRTFLRHLREGAKNIFRNGWMTVASIGAVTTTLILVGVFLAIVLNLNEFAKNIESDVEIKVLVDLTTEDDDVIALGDQLRQLDGVENVYFSSNDEELESLTTSLGEEGRAWELFEQDNPLNHAYVVKAETPQETEGIAEEIKELDHVYDVTFGQDIVDKLFEFNNYARIVGLVLVAALVLTAVFLISNTIKITIIARSTEISIQKLVGATNGFIRWPFFVEGLLLGLLGSIIPIAVVLFGYHYIAENLASQINISFVEILDFNPFAWYLSLGILLIGATIGVWGSVMSVRKFLKV</sequence>
<evidence type="ECO:0000256" key="4">
    <source>
        <dbReference type="ARBA" id="ARBA00022475"/>
    </source>
</evidence>
<dbReference type="InterPro" id="IPR058204">
    <property type="entry name" value="FtsX_firmicutes-type"/>
</dbReference>
<keyword evidence="6 11" id="KW-0812">Transmembrane</keyword>
<dbReference type="NCBIfam" id="NF038347">
    <property type="entry name" value="FtsX_Gpos"/>
    <property type="match status" value="1"/>
</dbReference>
<keyword evidence="5 10" id="KW-0132">Cell division</keyword>
<keyword evidence="8 10" id="KW-0472">Membrane</keyword>
<dbReference type="EMBL" id="BMOS01000005">
    <property type="protein sequence ID" value="GGN53727.1"/>
    <property type="molecule type" value="Genomic_DNA"/>
</dbReference>
<dbReference type="InterPro" id="IPR004513">
    <property type="entry name" value="FtsX"/>
</dbReference>
<dbReference type="GO" id="GO:0005886">
    <property type="term" value="C:plasma membrane"/>
    <property type="evidence" value="ECO:0007669"/>
    <property type="project" value="UniProtKB-SubCell"/>
</dbReference>
<evidence type="ECO:0000313" key="14">
    <source>
        <dbReference type="EMBL" id="GGN53727.1"/>
    </source>
</evidence>
<comment type="caution">
    <text evidence="14">The sequence shown here is derived from an EMBL/GenBank/DDBJ whole genome shotgun (WGS) entry which is preliminary data.</text>
</comment>
<keyword evidence="9 10" id="KW-0131">Cell cycle</keyword>
<organism evidence="14 15">
    <name type="scientific">Oceanobacillus indicireducens</name>
    <dbReference type="NCBI Taxonomy" id="1004261"/>
    <lineage>
        <taxon>Bacteria</taxon>
        <taxon>Bacillati</taxon>
        <taxon>Bacillota</taxon>
        <taxon>Bacilli</taxon>
        <taxon>Bacillales</taxon>
        <taxon>Bacillaceae</taxon>
        <taxon>Oceanobacillus</taxon>
    </lineage>
</organism>
<dbReference type="PIRSF" id="PIRSF003097">
    <property type="entry name" value="FtsX"/>
    <property type="match status" value="1"/>
</dbReference>
<dbReference type="RefSeq" id="WP_188856314.1">
    <property type="nucleotide sequence ID" value="NZ_BMOS01000005.1"/>
</dbReference>
<evidence type="ECO:0000256" key="7">
    <source>
        <dbReference type="ARBA" id="ARBA00022989"/>
    </source>
</evidence>
<comment type="subcellular location">
    <subcellularLocation>
        <location evidence="1">Cell membrane</location>
        <topology evidence="1">Multi-pass membrane protein</topology>
    </subcellularLocation>
</comment>
<dbReference type="GO" id="GO:0051301">
    <property type="term" value="P:cell division"/>
    <property type="evidence" value="ECO:0007669"/>
    <property type="project" value="UniProtKB-KW"/>
</dbReference>
<evidence type="ECO:0000256" key="1">
    <source>
        <dbReference type="ARBA" id="ARBA00004651"/>
    </source>
</evidence>
<dbReference type="InterPro" id="IPR003838">
    <property type="entry name" value="ABC3_permease_C"/>
</dbReference>
<dbReference type="PANTHER" id="PTHR47755:SF1">
    <property type="entry name" value="CELL DIVISION PROTEIN FTSX"/>
    <property type="match status" value="1"/>
</dbReference>
<dbReference type="InterPro" id="IPR040690">
    <property type="entry name" value="FtsX_ECD"/>
</dbReference>
<accession>A0A917XU36</accession>
<evidence type="ECO:0000256" key="8">
    <source>
        <dbReference type="ARBA" id="ARBA00023136"/>
    </source>
</evidence>
<evidence type="ECO:0000259" key="13">
    <source>
        <dbReference type="Pfam" id="PF18075"/>
    </source>
</evidence>
<dbReference type="Pfam" id="PF02687">
    <property type="entry name" value="FtsX"/>
    <property type="match status" value="1"/>
</dbReference>
<feature type="transmembrane region" description="Helical" evidence="11">
    <location>
        <begin position="168"/>
        <end position="189"/>
    </location>
</feature>
<feature type="domain" description="FtsX extracellular" evidence="13">
    <location>
        <begin position="59"/>
        <end position="152"/>
    </location>
</feature>
<keyword evidence="15" id="KW-1185">Reference proteome</keyword>
<keyword evidence="7 11" id="KW-1133">Transmembrane helix</keyword>
<evidence type="ECO:0000313" key="15">
    <source>
        <dbReference type="Proteomes" id="UP000624041"/>
    </source>
</evidence>
<name>A0A917XU36_9BACI</name>
<protein>
    <recommendedName>
        <fullName evidence="3 10">Cell division protein FtsX</fullName>
    </recommendedName>
</protein>
<dbReference type="Proteomes" id="UP000624041">
    <property type="component" value="Unassembled WGS sequence"/>
</dbReference>
<reference evidence="14" key="1">
    <citation type="journal article" date="2014" name="Int. J. Syst. Evol. Microbiol.">
        <title>Complete genome sequence of Corynebacterium casei LMG S-19264T (=DSM 44701T), isolated from a smear-ripened cheese.</title>
        <authorList>
            <consortium name="US DOE Joint Genome Institute (JGI-PGF)"/>
            <person name="Walter F."/>
            <person name="Albersmeier A."/>
            <person name="Kalinowski J."/>
            <person name="Ruckert C."/>
        </authorList>
    </citation>
    <scope>NUCLEOTIDE SEQUENCE</scope>
    <source>
        <strain evidence="14">JCM 17251</strain>
    </source>
</reference>
<feature type="transmembrane region" description="Helical" evidence="11">
    <location>
        <begin position="225"/>
        <end position="247"/>
    </location>
</feature>
<evidence type="ECO:0000256" key="3">
    <source>
        <dbReference type="ARBA" id="ARBA00021907"/>
    </source>
</evidence>
<gene>
    <name evidence="14" type="primary">ftsX</name>
    <name evidence="14" type="ORF">GCM10007971_10560</name>
</gene>
<comment type="similarity">
    <text evidence="2 10">Belongs to the ABC-4 integral membrane protein family. FtsX subfamily.</text>
</comment>
<dbReference type="Gene3D" id="3.30.70.3040">
    <property type="match status" value="1"/>
</dbReference>
<evidence type="ECO:0000259" key="12">
    <source>
        <dbReference type="Pfam" id="PF02687"/>
    </source>
</evidence>
<evidence type="ECO:0000256" key="11">
    <source>
        <dbReference type="SAM" id="Phobius"/>
    </source>
</evidence>
<proteinExistence type="inferred from homology"/>
<dbReference type="PANTHER" id="PTHR47755">
    <property type="entry name" value="CELL DIVISION PROTEIN FTSX"/>
    <property type="match status" value="1"/>
</dbReference>
<evidence type="ECO:0000256" key="9">
    <source>
        <dbReference type="ARBA" id="ARBA00023306"/>
    </source>
</evidence>
<dbReference type="Pfam" id="PF18075">
    <property type="entry name" value="FtsX_ECD"/>
    <property type="match status" value="1"/>
</dbReference>
<feature type="transmembrane region" description="Helical" evidence="11">
    <location>
        <begin position="21"/>
        <end position="46"/>
    </location>
</feature>
<reference evidence="14" key="2">
    <citation type="submission" date="2020-09" db="EMBL/GenBank/DDBJ databases">
        <authorList>
            <person name="Sun Q."/>
            <person name="Ohkuma M."/>
        </authorList>
    </citation>
    <scope>NUCLEOTIDE SEQUENCE</scope>
    <source>
        <strain evidence="14">JCM 17251</strain>
    </source>
</reference>
<evidence type="ECO:0000256" key="10">
    <source>
        <dbReference type="PIRNR" id="PIRNR003097"/>
    </source>
</evidence>
<evidence type="ECO:0000256" key="2">
    <source>
        <dbReference type="ARBA" id="ARBA00007379"/>
    </source>
</evidence>
<comment type="function">
    <text evidence="10">Part of the ABC transporter FtsEX involved in asymmetric cellular division facilitating the initiation of sporulation.</text>
</comment>
<keyword evidence="4 10" id="KW-1003">Cell membrane</keyword>
<evidence type="ECO:0000256" key="5">
    <source>
        <dbReference type="ARBA" id="ARBA00022618"/>
    </source>
</evidence>
<feature type="domain" description="ABC3 transporter permease C-terminal" evidence="12">
    <location>
        <begin position="175"/>
        <end position="293"/>
    </location>
</feature>
<evidence type="ECO:0000256" key="6">
    <source>
        <dbReference type="ARBA" id="ARBA00022692"/>
    </source>
</evidence>